<accession>A0A1Y5FBQ6</accession>
<dbReference type="InterPro" id="IPR026564">
    <property type="entry name" value="Transcrip_reg_TACO1-like_dom3"/>
</dbReference>
<dbReference type="Pfam" id="PF20772">
    <property type="entry name" value="TACO1_YebC_N"/>
    <property type="match status" value="1"/>
</dbReference>
<dbReference type="InterPro" id="IPR049083">
    <property type="entry name" value="TACO1_YebC_N"/>
</dbReference>
<dbReference type="GO" id="GO:0005829">
    <property type="term" value="C:cytosol"/>
    <property type="evidence" value="ECO:0007669"/>
    <property type="project" value="TreeGrafter"/>
</dbReference>
<dbReference type="Pfam" id="PF01709">
    <property type="entry name" value="Transcrip_reg"/>
    <property type="match status" value="1"/>
</dbReference>
<evidence type="ECO:0000256" key="4">
    <source>
        <dbReference type="ARBA" id="ARBA00023125"/>
    </source>
</evidence>
<dbReference type="Gene3D" id="3.30.70.980">
    <property type="match status" value="2"/>
</dbReference>
<proteinExistence type="inferred from homology"/>
<comment type="similarity">
    <text evidence="1 6">Belongs to the TACO1 family.</text>
</comment>
<evidence type="ECO:0000256" key="3">
    <source>
        <dbReference type="ARBA" id="ARBA00023015"/>
    </source>
</evidence>
<evidence type="ECO:0000256" key="6">
    <source>
        <dbReference type="HAMAP-Rule" id="MF_00693"/>
    </source>
</evidence>
<dbReference type="EMBL" id="MAAO01000002">
    <property type="protein sequence ID" value="OUR99563.1"/>
    <property type="molecule type" value="Genomic_DNA"/>
</dbReference>
<protein>
    <recommendedName>
        <fullName evidence="6">Probable transcriptional regulatory protein A9Q84_00655</fullName>
    </recommendedName>
</protein>
<dbReference type="InterPro" id="IPR048300">
    <property type="entry name" value="TACO1_YebC-like_2nd/3rd_dom"/>
</dbReference>
<evidence type="ECO:0000256" key="1">
    <source>
        <dbReference type="ARBA" id="ARBA00008724"/>
    </source>
</evidence>
<reference evidence="10" key="1">
    <citation type="journal article" date="2017" name="Proc. Natl. Acad. Sci. U.S.A.">
        <title>Simulation of Deepwater Horizon oil plume reveals substrate specialization within a complex community of hydrocarbon-degraders.</title>
        <authorList>
            <person name="Hu P."/>
            <person name="Dubinsky E.A."/>
            <person name="Probst A.J."/>
            <person name="Wang J."/>
            <person name="Sieber C.M.K."/>
            <person name="Tom L.M."/>
            <person name="Gardinali P."/>
            <person name="Banfield J.F."/>
            <person name="Atlas R.M."/>
            <person name="Andersen G.L."/>
        </authorList>
    </citation>
    <scope>NUCLEOTIDE SEQUENCE [LARGE SCALE GENOMIC DNA]</scope>
</reference>
<organism evidence="9 10">
    <name type="scientific">Halobacteriovorax marinus</name>
    <dbReference type="NCBI Taxonomy" id="97084"/>
    <lineage>
        <taxon>Bacteria</taxon>
        <taxon>Pseudomonadati</taxon>
        <taxon>Bdellovibrionota</taxon>
        <taxon>Bacteriovoracia</taxon>
        <taxon>Bacteriovoracales</taxon>
        <taxon>Halobacteriovoraceae</taxon>
        <taxon>Halobacteriovorax</taxon>
    </lineage>
</organism>
<evidence type="ECO:0000259" key="7">
    <source>
        <dbReference type="Pfam" id="PF01709"/>
    </source>
</evidence>
<evidence type="ECO:0000313" key="9">
    <source>
        <dbReference type="EMBL" id="OUR99563.1"/>
    </source>
</evidence>
<name>A0A1Y5FBQ6_9BACT</name>
<dbReference type="SUPFAM" id="SSF75625">
    <property type="entry name" value="YebC-like"/>
    <property type="match status" value="1"/>
</dbReference>
<dbReference type="NCBIfam" id="NF001030">
    <property type="entry name" value="PRK00110.1"/>
    <property type="match status" value="1"/>
</dbReference>
<dbReference type="Proteomes" id="UP000196531">
    <property type="component" value="Unassembled WGS sequence"/>
</dbReference>
<feature type="domain" description="TACO1/YebC-like second and third" evidence="7">
    <location>
        <begin position="79"/>
        <end position="234"/>
    </location>
</feature>
<dbReference type="AlphaFoldDB" id="A0A1Y5FBQ6"/>
<keyword evidence="3 6" id="KW-0805">Transcription regulation</keyword>
<sequence>MGRKWANIVKQKSANDKLRGQIYTKILMEVTSAAKVGGEDPGTNFLLKVALEKCKKNNVPKDNIDRAISKGCGNLDDGYNDITYEGYGPNGVAIFVEASTNNPTRTIANVRVHFKKAGGAVGTTGSLQFVFNRRAVFEIPQGALDEDDFTMEMIELGAEDIELEDGFFSITGPMEIFGSVSKKLEELNVAPEEAALEQVPLTFKEVDDETYLTIMKLVDSLEEDEDVLKVYHNIEFDERFANL</sequence>
<dbReference type="NCBIfam" id="TIGR01033">
    <property type="entry name" value="YebC/PmpR family DNA-binding transcriptional regulator"/>
    <property type="match status" value="1"/>
</dbReference>
<dbReference type="InterPro" id="IPR002876">
    <property type="entry name" value="Transcrip_reg_TACO1-like"/>
</dbReference>
<dbReference type="Gene3D" id="1.10.10.200">
    <property type="match status" value="1"/>
</dbReference>
<comment type="subcellular location">
    <subcellularLocation>
        <location evidence="6">Cytoplasm</location>
    </subcellularLocation>
</comment>
<dbReference type="GO" id="GO:0003677">
    <property type="term" value="F:DNA binding"/>
    <property type="evidence" value="ECO:0007669"/>
    <property type="project" value="UniProtKB-UniRule"/>
</dbReference>
<evidence type="ECO:0000313" key="10">
    <source>
        <dbReference type="Proteomes" id="UP000196531"/>
    </source>
</evidence>
<dbReference type="PANTHER" id="PTHR12532:SF6">
    <property type="entry name" value="TRANSCRIPTIONAL REGULATORY PROTEIN YEBC-RELATED"/>
    <property type="match status" value="1"/>
</dbReference>
<dbReference type="HAMAP" id="MF_00693">
    <property type="entry name" value="Transcrip_reg_TACO1"/>
    <property type="match status" value="1"/>
</dbReference>
<comment type="caution">
    <text evidence="9">The sequence shown here is derived from an EMBL/GenBank/DDBJ whole genome shotgun (WGS) entry which is preliminary data.</text>
</comment>
<evidence type="ECO:0000256" key="5">
    <source>
        <dbReference type="ARBA" id="ARBA00023163"/>
    </source>
</evidence>
<keyword evidence="2 6" id="KW-0963">Cytoplasm</keyword>
<dbReference type="InterPro" id="IPR017856">
    <property type="entry name" value="Integrase-like_N"/>
</dbReference>
<dbReference type="NCBIfam" id="NF009044">
    <property type="entry name" value="PRK12378.1"/>
    <property type="match status" value="1"/>
</dbReference>
<keyword evidence="4 6" id="KW-0238">DNA-binding</keyword>
<evidence type="ECO:0000256" key="2">
    <source>
        <dbReference type="ARBA" id="ARBA00022490"/>
    </source>
</evidence>
<dbReference type="PANTHER" id="PTHR12532">
    <property type="entry name" value="TRANSLATIONAL ACTIVATOR OF CYTOCHROME C OXIDASE 1"/>
    <property type="match status" value="1"/>
</dbReference>
<dbReference type="InterPro" id="IPR029072">
    <property type="entry name" value="YebC-like"/>
</dbReference>
<feature type="domain" description="TACO1/YebC-like N-terminal" evidence="8">
    <location>
        <begin position="3"/>
        <end position="73"/>
    </location>
</feature>
<dbReference type="GO" id="GO:0006355">
    <property type="term" value="P:regulation of DNA-templated transcription"/>
    <property type="evidence" value="ECO:0007669"/>
    <property type="project" value="UniProtKB-UniRule"/>
</dbReference>
<keyword evidence="5 6" id="KW-0804">Transcription</keyword>
<gene>
    <name evidence="9" type="ORF">A9Q84_00655</name>
</gene>
<evidence type="ECO:0000259" key="8">
    <source>
        <dbReference type="Pfam" id="PF20772"/>
    </source>
</evidence>